<keyword evidence="1" id="KW-0732">Signal</keyword>
<sequence length="183" mass="19018">MRIRNRRATTGPQETSGGRARRALLAGGAALLALAAQFTAGAPAAHAASAAACAASPSAANCDGADAAADGGTCLNDAFVVRSYPIVPRYDSNYGGGPAAVKVELWWSPRCQSNWGRVVSTGYSGYATVFVWRQADGAHQAYRHWLDSSGYWGAFYTDMLYSPGASEACADDAASWGGCGPWV</sequence>
<protein>
    <recommendedName>
        <fullName evidence="4">DUF2690 domain-containing protein</fullName>
    </recommendedName>
</protein>
<evidence type="ECO:0008006" key="4">
    <source>
        <dbReference type="Google" id="ProtNLM"/>
    </source>
</evidence>
<dbReference type="AlphaFoldDB" id="A0A066YQW2"/>
<proteinExistence type="predicted"/>
<reference evidence="2 3" key="1">
    <citation type="submission" date="2014-05" db="EMBL/GenBank/DDBJ databases">
        <title>Draft Genome Sequence of Kitasatospora cheerisanensis KCTC 2395.</title>
        <authorList>
            <person name="Nam D.H."/>
        </authorList>
    </citation>
    <scope>NUCLEOTIDE SEQUENCE [LARGE SCALE GENOMIC DNA]</scope>
    <source>
        <strain evidence="2 3">KCTC 2395</strain>
    </source>
</reference>
<dbReference type="PATRIC" id="fig|1348663.4.peg.5691"/>
<comment type="caution">
    <text evidence="2">The sequence shown here is derived from an EMBL/GenBank/DDBJ whole genome shotgun (WGS) entry which is preliminary data.</text>
</comment>
<organism evidence="2 3">
    <name type="scientific">Kitasatospora cheerisanensis KCTC 2395</name>
    <dbReference type="NCBI Taxonomy" id="1348663"/>
    <lineage>
        <taxon>Bacteria</taxon>
        <taxon>Bacillati</taxon>
        <taxon>Actinomycetota</taxon>
        <taxon>Actinomycetes</taxon>
        <taxon>Kitasatosporales</taxon>
        <taxon>Streptomycetaceae</taxon>
        <taxon>Kitasatospora</taxon>
    </lineage>
</organism>
<evidence type="ECO:0000313" key="3">
    <source>
        <dbReference type="Proteomes" id="UP000027178"/>
    </source>
</evidence>
<name>A0A066YQW2_9ACTN</name>
<dbReference type="InterPro" id="IPR006311">
    <property type="entry name" value="TAT_signal"/>
</dbReference>
<dbReference type="HOGENOM" id="CLU_1473339_0_0_11"/>
<dbReference type="OrthoDB" id="2863790at2"/>
<evidence type="ECO:0000313" key="2">
    <source>
        <dbReference type="EMBL" id="KDN82374.1"/>
    </source>
</evidence>
<gene>
    <name evidence="2" type="ORF">KCH_58810</name>
</gene>
<dbReference type="PROSITE" id="PS51318">
    <property type="entry name" value="TAT"/>
    <property type="match status" value="1"/>
</dbReference>
<evidence type="ECO:0000256" key="1">
    <source>
        <dbReference type="SAM" id="SignalP"/>
    </source>
</evidence>
<dbReference type="RefSeq" id="WP_035867457.1">
    <property type="nucleotide sequence ID" value="NZ_KK853997.1"/>
</dbReference>
<feature type="chain" id="PRO_5039492439" description="DUF2690 domain-containing protein" evidence="1">
    <location>
        <begin position="36"/>
        <end position="183"/>
    </location>
</feature>
<feature type="signal peptide" evidence="1">
    <location>
        <begin position="1"/>
        <end position="35"/>
    </location>
</feature>
<keyword evidence="3" id="KW-1185">Reference proteome</keyword>
<dbReference type="EMBL" id="JNBY01000112">
    <property type="protein sequence ID" value="KDN82374.1"/>
    <property type="molecule type" value="Genomic_DNA"/>
</dbReference>
<accession>A0A066YQW2</accession>
<dbReference type="Proteomes" id="UP000027178">
    <property type="component" value="Unassembled WGS sequence"/>
</dbReference>